<dbReference type="EMBL" id="LUUK01000118">
    <property type="protein sequence ID" value="OAI20821.1"/>
    <property type="molecule type" value="Genomic_DNA"/>
</dbReference>
<dbReference type="AlphaFoldDB" id="A0A177NSF0"/>
<dbReference type="STRING" id="702114.A1355_23720"/>
<accession>A0A177NSF0</accession>
<keyword evidence="2" id="KW-1185">Reference proteome</keyword>
<proteinExistence type="predicted"/>
<evidence type="ECO:0000313" key="1">
    <source>
        <dbReference type="EMBL" id="OAI20821.1"/>
    </source>
</evidence>
<comment type="caution">
    <text evidence="1">The sequence shown here is derived from an EMBL/GenBank/DDBJ whole genome shotgun (WGS) entry which is preliminary data.</text>
</comment>
<gene>
    <name evidence="1" type="ORF">A1355_23720</name>
</gene>
<evidence type="ECO:0000313" key="2">
    <source>
        <dbReference type="Proteomes" id="UP000077628"/>
    </source>
</evidence>
<reference evidence="2" key="1">
    <citation type="submission" date="2016-03" db="EMBL/GenBank/DDBJ databases">
        <authorList>
            <person name="Heylen K."/>
            <person name="De Vos P."/>
            <person name="Vekeman B."/>
        </authorList>
    </citation>
    <scope>NUCLEOTIDE SEQUENCE [LARGE SCALE GENOMIC DNA]</scope>
    <source>
        <strain evidence="2">R-45383</strain>
    </source>
</reference>
<dbReference type="Proteomes" id="UP000077628">
    <property type="component" value="Unassembled WGS sequence"/>
</dbReference>
<protein>
    <submittedName>
        <fullName evidence="1">Uncharacterized protein</fullName>
    </submittedName>
</protein>
<organism evidence="1 2">
    <name type="scientific">Methylomonas koyamae</name>
    <dbReference type="NCBI Taxonomy" id="702114"/>
    <lineage>
        <taxon>Bacteria</taxon>
        <taxon>Pseudomonadati</taxon>
        <taxon>Pseudomonadota</taxon>
        <taxon>Gammaproteobacteria</taxon>
        <taxon>Methylococcales</taxon>
        <taxon>Methylococcaceae</taxon>
        <taxon>Methylomonas</taxon>
    </lineage>
</organism>
<name>A0A177NSF0_9GAMM</name>
<sequence length="102" mass="11385">MFSLVKIGIYFLFLVSALFVEASFAECTGPDLTNSQIQAIVARERALRSDLPKAFDKFEVLIQKKGCHYYYTEVGLPKAPDYLQVFTINSSGKIVDAKEGVN</sequence>
<dbReference type="RefSeq" id="WP_064027224.1">
    <property type="nucleotide sequence ID" value="NZ_LUUK01000118.1"/>
</dbReference>